<accession>A0A6B9XVR0</accession>
<dbReference type="AlphaFoldDB" id="A0A6B9XVR0"/>
<proteinExistence type="predicted"/>
<sequence length="63" mass="6991">MASPSLGFALENTHGLNTAPGGYSMVLNPNQAYVTNLVPFLSDPSRTWWALWLSYRDLPLKIP</sequence>
<reference evidence="1" key="1">
    <citation type="submission" date="2019-03" db="EMBL/GenBank/DDBJ databases">
        <title>Largest Complete Mitochondrial Genome of a Gymnosperm, Sitka Spruce (Picea sitchensis), Indicates Complex Physical Structure.</title>
        <authorList>
            <person name="Jackman S.D."/>
            <person name="Coombe L."/>
            <person name="Warren R."/>
            <person name="Kirk H."/>
            <person name="Trinh E."/>
            <person name="McLeod T."/>
            <person name="Pleasance S."/>
            <person name="Pandoh P."/>
            <person name="Zhao Y."/>
            <person name="Coope R."/>
            <person name="Bousquet J."/>
            <person name="Bohlmann J.C."/>
            <person name="Jones S.J.M."/>
            <person name="Birol I."/>
        </authorList>
    </citation>
    <scope>NUCLEOTIDE SEQUENCE</scope>
    <source>
        <strain evidence="1">Q903</strain>
    </source>
</reference>
<name>A0A6B9XVR0_PICSI</name>
<protein>
    <submittedName>
        <fullName evidence="1">Uncharacterized protein</fullName>
    </submittedName>
</protein>
<dbReference type="EMBL" id="MK697699">
    <property type="protein sequence ID" value="QHR90322.1"/>
    <property type="molecule type" value="Genomic_DNA"/>
</dbReference>
<geneLocation type="mitochondrion" evidence="1"/>
<gene>
    <name evidence="1" type="primary">orf04368</name>
    <name evidence="1" type="ORF">Q903MT_gene4345</name>
</gene>
<organism evidence="1">
    <name type="scientific">Picea sitchensis</name>
    <name type="common">Sitka spruce</name>
    <name type="synonym">Pinus sitchensis</name>
    <dbReference type="NCBI Taxonomy" id="3332"/>
    <lineage>
        <taxon>Eukaryota</taxon>
        <taxon>Viridiplantae</taxon>
        <taxon>Streptophyta</taxon>
        <taxon>Embryophyta</taxon>
        <taxon>Tracheophyta</taxon>
        <taxon>Spermatophyta</taxon>
        <taxon>Pinopsida</taxon>
        <taxon>Pinidae</taxon>
        <taxon>Conifers I</taxon>
        <taxon>Pinales</taxon>
        <taxon>Pinaceae</taxon>
        <taxon>Picea</taxon>
    </lineage>
</organism>
<keyword evidence="1" id="KW-0496">Mitochondrion</keyword>
<evidence type="ECO:0000313" key="1">
    <source>
        <dbReference type="EMBL" id="QHR90322.1"/>
    </source>
</evidence>